<dbReference type="SUPFAM" id="SSF51338">
    <property type="entry name" value="Composite domain of metallo-dependent hydrolases"/>
    <property type="match status" value="2"/>
</dbReference>
<dbReference type="RefSeq" id="WP_085079536.1">
    <property type="nucleotide sequence ID" value="NZ_JACKRZ010000258.1"/>
</dbReference>
<organism evidence="2 3">
    <name type="scientific">Mycobacterium palustre</name>
    <dbReference type="NCBI Taxonomy" id="153971"/>
    <lineage>
        <taxon>Bacteria</taxon>
        <taxon>Bacillati</taxon>
        <taxon>Actinomycetota</taxon>
        <taxon>Actinomycetes</taxon>
        <taxon>Mycobacteriales</taxon>
        <taxon>Mycobacteriaceae</taxon>
        <taxon>Mycobacterium</taxon>
        <taxon>Mycobacterium simiae complex</taxon>
    </lineage>
</organism>
<sequence>MLDIIFRDAIVVDGTGRPPYVASVAVRDGQIVHIGNVPTDDAKEVIDAQGLHLTPGFIDVHTHYDGQVTWDDALLPSAAHGVTTLVMGNCGVGFSPVRPGSERWLIQLMEGVEDIPGTALYEGIQWSWESFPEYLDAIDRNYAVDIAAQIPHGALRAYVMGERGAADEAATGEDIALMAKLVREAVEAGAVGFSSSRTAIHQARDGRYVPGTTAAIDELLAIGQAMRAGGGAVFELVPSGRGIPGVGDPWTAAEELELIRHFARETGQRVTFSTAQTSHQPEVFDQILGYVTDNLSELPVYMQFSGRCGGVLSSLRSSHALQRRPTFVDLAELSLAEQAARLADPRTKARALSEADLPPKGAAFTDRFDEFLRKHYAQTFTLGDPPEYEPEQSTSVLAQAQAAGVHPLEVIYDRLIEDEGRAVLITITTNYATGDYQCVEQLLNLDATVLGLGDGGAHVRYICDASTPTYVLSHWTRDRTRGPKVAIETVVAKQTGVPAVLYGFTDRGTIETGKRADLNLIDMRELRLEVPRFVNDLPAGSLRVLQDAHGYVMTMVHGVVTRRNDVDTGARPGRLVRNSAQ</sequence>
<dbReference type="Pfam" id="PF07969">
    <property type="entry name" value="Amidohydro_3"/>
    <property type="match status" value="1"/>
</dbReference>
<dbReference type="SUPFAM" id="SSF51556">
    <property type="entry name" value="Metallo-dependent hydrolases"/>
    <property type="match status" value="1"/>
</dbReference>
<dbReference type="GO" id="GO:0016812">
    <property type="term" value="F:hydrolase activity, acting on carbon-nitrogen (but not peptide) bonds, in cyclic amides"/>
    <property type="evidence" value="ECO:0007669"/>
    <property type="project" value="TreeGrafter"/>
</dbReference>
<feature type="domain" description="Amidohydrolase 3" evidence="1">
    <location>
        <begin position="44"/>
        <end position="561"/>
    </location>
</feature>
<evidence type="ECO:0000313" key="3">
    <source>
        <dbReference type="Proteomes" id="UP000193529"/>
    </source>
</evidence>
<dbReference type="InterPro" id="IPR011059">
    <property type="entry name" value="Metal-dep_hydrolase_composite"/>
</dbReference>
<comment type="caution">
    <text evidence="2">The sequence shown here is derived from an EMBL/GenBank/DDBJ whole genome shotgun (WGS) entry which is preliminary data.</text>
</comment>
<dbReference type="PANTHER" id="PTHR11647">
    <property type="entry name" value="HYDRANTOINASE/DIHYDROPYRIMIDINASE FAMILY MEMBER"/>
    <property type="match status" value="1"/>
</dbReference>
<dbReference type="AlphaFoldDB" id="A0A1X1ZF33"/>
<dbReference type="InterPro" id="IPR032466">
    <property type="entry name" value="Metal_Hydrolase"/>
</dbReference>
<dbReference type="Proteomes" id="UP000193529">
    <property type="component" value="Unassembled WGS sequence"/>
</dbReference>
<dbReference type="EMBL" id="LQPJ01000116">
    <property type="protein sequence ID" value="ORW21993.1"/>
    <property type="molecule type" value="Genomic_DNA"/>
</dbReference>
<dbReference type="OrthoDB" id="9766983at2"/>
<protein>
    <recommendedName>
        <fullName evidence="1">Amidohydrolase 3 domain-containing protein</fullName>
    </recommendedName>
</protein>
<keyword evidence="3" id="KW-1185">Reference proteome</keyword>
<evidence type="ECO:0000259" key="1">
    <source>
        <dbReference type="Pfam" id="PF07969"/>
    </source>
</evidence>
<accession>A0A1X1ZF33</accession>
<proteinExistence type="predicted"/>
<dbReference type="GO" id="GO:0005829">
    <property type="term" value="C:cytosol"/>
    <property type="evidence" value="ECO:0007669"/>
    <property type="project" value="TreeGrafter"/>
</dbReference>
<evidence type="ECO:0000313" key="2">
    <source>
        <dbReference type="EMBL" id="ORW21993.1"/>
    </source>
</evidence>
<dbReference type="InterPro" id="IPR050378">
    <property type="entry name" value="Metallo-dep_Hydrolases_sf"/>
</dbReference>
<name>A0A1X1ZF33_9MYCO</name>
<reference evidence="2 3" key="1">
    <citation type="submission" date="2016-01" db="EMBL/GenBank/DDBJ databases">
        <title>The new phylogeny of the genus Mycobacterium.</title>
        <authorList>
            <person name="Tarcisio F."/>
            <person name="Conor M."/>
            <person name="Antonella G."/>
            <person name="Elisabetta G."/>
            <person name="Giulia F.S."/>
            <person name="Sara T."/>
            <person name="Anna F."/>
            <person name="Clotilde B."/>
            <person name="Roberto B."/>
            <person name="Veronica D.S."/>
            <person name="Fabio R."/>
            <person name="Monica P."/>
            <person name="Olivier J."/>
            <person name="Enrico T."/>
            <person name="Nicola S."/>
        </authorList>
    </citation>
    <scope>NUCLEOTIDE SEQUENCE [LARGE SCALE GENOMIC DNA]</scope>
    <source>
        <strain evidence="2 3">DSM 44572</strain>
    </source>
</reference>
<dbReference type="InterPro" id="IPR013108">
    <property type="entry name" value="Amidohydro_3"/>
</dbReference>
<gene>
    <name evidence="2" type="ORF">AWC19_13675</name>
</gene>
<dbReference type="STRING" id="153971.AWC19_13675"/>
<dbReference type="PANTHER" id="PTHR11647:SF1">
    <property type="entry name" value="COLLAPSIN RESPONSE MEDIATOR PROTEIN"/>
    <property type="match status" value="1"/>
</dbReference>
<dbReference type="Gene3D" id="3.20.20.140">
    <property type="entry name" value="Metal-dependent hydrolases"/>
    <property type="match status" value="1"/>
</dbReference>